<dbReference type="NCBIfam" id="TIGR01868">
    <property type="entry name" value="casD_Cas5e"/>
    <property type="match status" value="1"/>
</dbReference>
<protein>
    <submittedName>
        <fullName evidence="2">Type I-E CRISPR-associated protein Cas5/CasD</fullName>
    </submittedName>
</protein>
<dbReference type="InterPro" id="IPR021124">
    <property type="entry name" value="CRISPR-assoc_prot_Cas5"/>
</dbReference>
<dbReference type="NCBIfam" id="TIGR02593">
    <property type="entry name" value="CRISPR_cas5"/>
    <property type="match status" value="1"/>
</dbReference>
<gene>
    <name evidence="2" type="primary">cas5e</name>
    <name evidence="2" type="ORF">ACFP3R_34390</name>
</gene>
<dbReference type="InterPro" id="IPR010147">
    <property type="entry name" value="CRISPR-assoc_prot_CasD"/>
</dbReference>
<dbReference type="Gene3D" id="3.30.70.2660">
    <property type="match status" value="1"/>
</dbReference>
<comment type="caution">
    <text evidence="2">The sequence shown here is derived from an EMBL/GenBank/DDBJ whole genome shotgun (WGS) entry which is preliminary data.</text>
</comment>
<proteinExistence type="predicted"/>
<dbReference type="Pfam" id="PF09704">
    <property type="entry name" value="Cas_Cas5d"/>
    <property type="match status" value="1"/>
</dbReference>
<dbReference type="CDD" id="cd09756">
    <property type="entry name" value="Cas5_I-E"/>
    <property type="match status" value="1"/>
</dbReference>
<organism evidence="2 3">
    <name type="scientific">Saccharothrix lopnurensis</name>
    <dbReference type="NCBI Taxonomy" id="1670621"/>
    <lineage>
        <taxon>Bacteria</taxon>
        <taxon>Bacillati</taxon>
        <taxon>Actinomycetota</taxon>
        <taxon>Actinomycetes</taxon>
        <taxon>Pseudonocardiales</taxon>
        <taxon>Pseudonocardiaceae</taxon>
        <taxon>Saccharothrix</taxon>
    </lineage>
</organism>
<evidence type="ECO:0000256" key="1">
    <source>
        <dbReference type="ARBA" id="ARBA00023118"/>
    </source>
</evidence>
<evidence type="ECO:0000313" key="3">
    <source>
        <dbReference type="Proteomes" id="UP001596220"/>
    </source>
</evidence>
<dbReference type="InterPro" id="IPR013422">
    <property type="entry name" value="CRISPR-assoc_prot_Cas5_N"/>
</dbReference>
<accession>A0ABW1PG95</accession>
<name>A0ABW1PG95_9PSEU</name>
<keyword evidence="3" id="KW-1185">Reference proteome</keyword>
<reference evidence="3" key="1">
    <citation type="journal article" date="2019" name="Int. J. Syst. Evol. Microbiol.">
        <title>The Global Catalogue of Microorganisms (GCM) 10K type strain sequencing project: providing services to taxonomists for standard genome sequencing and annotation.</title>
        <authorList>
            <consortium name="The Broad Institute Genomics Platform"/>
            <consortium name="The Broad Institute Genome Sequencing Center for Infectious Disease"/>
            <person name="Wu L."/>
            <person name="Ma J."/>
        </authorList>
    </citation>
    <scope>NUCLEOTIDE SEQUENCE [LARGE SCALE GENOMIC DNA]</scope>
    <source>
        <strain evidence="3">CGMCC 4.7246</strain>
    </source>
</reference>
<dbReference type="RefSeq" id="WP_380642584.1">
    <property type="nucleotide sequence ID" value="NZ_JBHSQO010000062.1"/>
</dbReference>
<dbReference type="Proteomes" id="UP001596220">
    <property type="component" value="Unassembled WGS sequence"/>
</dbReference>
<dbReference type="EMBL" id="JBHSQO010000062">
    <property type="protein sequence ID" value="MFC6094384.1"/>
    <property type="molecule type" value="Genomic_DNA"/>
</dbReference>
<evidence type="ECO:0000313" key="2">
    <source>
        <dbReference type="EMBL" id="MFC6094384.1"/>
    </source>
</evidence>
<sequence>MSTLLLRLGAPLQSWGTSSRFVRRNTDRAPSRSGVLGLLAAAQGRRRTDPLEELLGLRIGVRVDQPGRLERDFQTARTRDGANSMPLSYRFYLADAVFAVAVEGDRALLESLERALRSPVFPLFLGRRSCPPAGRLLHGLAEGGVRDRLEQHPWLASPWVQRRHQEPTKDLDIVVDCPPGESDAELVRDEPISFDPRERRYEWRSIHRTAVTVPNPAYHAPTSGPGPAVDPFDPMAAFEGIA</sequence>
<keyword evidence="1" id="KW-0051">Antiviral defense</keyword>